<keyword evidence="8" id="KW-1185">Reference proteome</keyword>
<feature type="transmembrane region" description="Helical" evidence="5">
    <location>
        <begin position="114"/>
        <end position="135"/>
    </location>
</feature>
<feature type="transmembrane region" description="Helical" evidence="5">
    <location>
        <begin position="245"/>
        <end position="264"/>
    </location>
</feature>
<comment type="caution">
    <text evidence="7">The sequence shown here is derived from an EMBL/GenBank/DDBJ whole genome shotgun (WGS) entry which is preliminary data.</text>
</comment>
<dbReference type="RefSeq" id="WP_145933347.1">
    <property type="nucleotide sequence ID" value="NZ_BNAV01000008.1"/>
</dbReference>
<name>A0A8H9M718_9PSEU</name>
<feature type="transmembrane region" description="Helical" evidence="5">
    <location>
        <begin position="402"/>
        <end position="421"/>
    </location>
</feature>
<accession>A0A8H9M718</accession>
<reference evidence="7" key="1">
    <citation type="journal article" date="2014" name="Int. J. Syst. Evol. Microbiol.">
        <title>Complete genome sequence of Corynebacterium casei LMG S-19264T (=DSM 44701T), isolated from a smear-ripened cheese.</title>
        <authorList>
            <consortium name="US DOE Joint Genome Institute (JGI-PGF)"/>
            <person name="Walter F."/>
            <person name="Albersmeier A."/>
            <person name="Kalinowski J."/>
            <person name="Ruckert C."/>
        </authorList>
    </citation>
    <scope>NUCLEOTIDE SEQUENCE</scope>
    <source>
        <strain evidence="7">CGMCC 4.7679</strain>
    </source>
</reference>
<dbReference type="InterPro" id="IPR036259">
    <property type="entry name" value="MFS_trans_sf"/>
</dbReference>
<dbReference type="PANTHER" id="PTHR11360:SF284">
    <property type="entry name" value="EG:103B4.3 PROTEIN-RELATED"/>
    <property type="match status" value="1"/>
</dbReference>
<dbReference type="InterPro" id="IPR020846">
    <property type="entry name" value="MFS_dom"/>
</dbReference>
<dbReference type="Proteomes" id="UP000658656">
    <property type="component" value="Unassembled WGS sequence"/>
</dbReference>
<evidence type="ECO:0000256" key="2">
    <source>
        <dbReference type="ARBA" id="ARBA00022692"/>
    </source>
</evidence>
<feature type="transmembrane region" description="Helical" evidence="5">
    <location>
        <begin position="147"/>
        <end position="171"/>
    </location>
</feature>
<protein>
    <submittedName>
        <fullName evidence="7">MFS transporter</fullName>
    </submittedName>
</protein>
<evidence type="ECO:0000256" key="4">
    <source>
        <dbReference type="ARBA" id="ARBA00023136"/>
    </source>
</evidence>
<reference evidence="7" key="2">
    <citation type="submission" date="2020-09" db="EMBL/GenBank/DDBJ databases">
        <authorList>
            <person name="Sun Q."/>
            <person name="Zhou Y."/>
        </authorList>
    </citation>
    <scope>NUCLEOTIDE SEQUENCE</scope>
    <source>
        <strain evidence="7">CGMCC 4.7679</strain>
    </source>
</reference>
<feature type="transmembrane region" description="Helical" evidence="5">
    <location>
        <begin position="58"/>
        <end position="82"/>
    </location>
</feature>
<dbReference type="GO" id="GO:0022857">
    <property type="term" value="F:transmembrane transporter activity"/>
    <property type="evidence" value="ECO:0007669"/>
    <property type="project" value="InterPro"/>
</dbReference>
<keyword evidence="2 5" id="KW-0812">Transmembrane</keyword>
<dbReference type="Gene3D" id="1.20.1250.20">
    <property type="entry name" value="MFS general substrate transporter like domains"/>
    <property type="match status" value="2"/>
</dbReference>
<organism evidence="7 8">
    <name type="scientific">Amycolatopsis bartoniae</name>
    <dbReference type="NCBI Taxonomy" id="941986"/>
    <lineage>
        <taxon>Bacteria</taxon>
        <taxon>Bacillati</taxon>
        <taxon>Actinomycetota</taxon>
        <taxon>Actinomycetes</taxon>
        <taxon>Pseudonocardiales</taxon>
        <taxon>Pseudonocardiaceae</taxon>
        <taxon>Amycolatopsis</taxon>
    </lineage>
</organism>
<dbReference type="AlphaFoldDB" id="A0A8H9M718"/>
<keyword evidence="3 5" id="KW-1133">Transmembrane helix</keyword>
<gene>
    <name evidence="7" type="ORF">GCM10017566_50150</name>
</gene>
<feature type="transmembrane region" description="Helical" evidence="5">
    <location>
        <begin position="177"/>
        <end position="199"/>
    </location>
</feature>
<evidence type="ECO:0000313" key="8">
    <source>
        <dbReference type="Proteomes" id="UP000658656"/>
    </source>
</evidence>
<dbReference type="SUPFAM" id="SSF103473">
    <property type="entry name" value="MFS general substrate transporter"/>
    <property type="match status" value="1"/>
</dbReference>
<feature type="transmembrane region" description="Helical" evidence="5">
    <location>
        <begin position="20"/>
        <end position="38"/>
    </location>
</feature>
<evidence type="ECO:0000313" key="7">
    <source>
        <dbReference type="EMBL" id="GHF70344.1"/>
    </source>
</evidence>
<dbReference type="Pfam" id="PF07690">
    <property type="entry name" value="MFS_1"/>
    <property type="match status" value="1"/>
</dbReference>
<evidence type="ECO:0000256" key="3">
    <source>
        <dbReference type="ARBA" id="ARBA00022989"/>
    </source>
</evidence>
<sequence>MTQTQQLASGPRRRFGRLHWAWVVAAVSFLVLISTSGFRSLPSVVMAPMHEDMHWSYGTISLAISVNLVLVGLAAPYAAALMERLGIRLVLATALVLIAVGTGLPVVTSEPWQLVLLWGGLVGLGCGAISLAFVATLTNRWFVKYRGLVTGVLTAASTAGQLVFLPVLGWLSQHSGWRTVSVVVAVAAVISVPFIITLLRERPRDMGLAPLGAEPGPDGEPVVEEEEPAPRGAFRVLRDAVRTRVFWLLAGSFAICGVTTSGVMQTHFIPAAEDHGMTGTTAAGLLAVAGVFDIAGTTVSGWLTDRYDSRFLLATYYTLRGLSLILLPLLFAATPTPSMIAFAVFYGLDWIATVPPTIRLCQQYFGSSAGVVFGWMWTAHQIGGAIAAEAGGMVRDHTGSYTIVWVAAGATCLFAAVLSMLPPVKSRRGPALPVVAEAS</sequence>
<dbReference type="EMBL" id="BNAV01000008">
    <property type="protein sequence ID" value="GHF70344.1"/>
    <property type="molecule type" value="Genomic_DNA"/>
</dbReference>
<dbReference type="OrthoDB" id="146345at2"/>
<evidence type="ECO:0000256" key="1">
    <source>
        <dbReference type="ARBA" id="ARBA00004651"/>
    </source>
</evidence>
<evidence type="ECO:0000256" key="5">
    <source>
        <dbReference type="SAM" id="Phobius"/>
    </source>
</evidence>
<keyword evidence="4 5" id="KW-0472">Membrane</keyword>
<feature type="transmembrane region" description="Helical" evidence="5">
    <location>
        <begin position="284"/>
        <end position="303"/>
    </location>
</feature>
<dbReference type="PROSITE" id="PS50850">
    <property type="entry name" value="MFS"/>
    <property type="match status" value="1"/>
</dbReference>
<proteinExistence type="predicted"/>
<dbReference type="InterPro" id="IPR011701">
    <property type="entry name" value="MFS"/>
</dbReference>
<feature type="transmembrane region" description="Helical" evidence="5">
    <location>
        <begin position="89"/>
        <end position="108"/>
    </location>
</feature>
<feature type="domain" description="Major facilitator superfamily (MFS) profile" evidence="6">
    <location>
        <begin position="23"/>
        <end position="427"/>
    </location>
</feature>
<feature type="transmembrane region" description="Helical" evidence="5">
    <location>
        <begin position="324"/>
        <end position="348"/>
    </location>
</feature>
<dbReference type="PANTHER" id="PTHR11360">
    <property type="entry name" value="MONOCARBOXYLATE TRANSPORTER"/>
    <property type="match status" value="1"/>
</dbReference>
<evidence type="ECO:0000259" key="6">
    <source>
        <dbReference type="PROSITE" id="PS50850"/>
    </source>
</evidence>
<dbReference type="CDD" id="cd17355">
    <property type="entry name" value="MFS_YcxA_like"/>
    <property type="match status" value="1"/>
</dbReference>
<dbReference type="InterPro" id="IPR050327">
    <property type="entry name" value="Proton-linked_MCT"/>
</dbReference>
<dbReference type="GO" id="GO:0005886">
    <property type="term" value="C:plasma membrane"/>
    <property type="evidence" value="ECO:0007669"/>
    <property type="project" value="UniProtKB-SubCell"/>
</dbReference>
<comment type="subcellular location">
    <subcellularLocation>
        <location evidence="1">Cell membrane</location>
        <topology evidence="1">Multi-pass membrane protein</topology>
    </subcellularLocation>
</comment>